<keyword evidence="3" id="KW-1185">Reference proteome</keyword>
<name>A0ABX8WBE3_9HYPH</name>
<sequence>MDEAIAIPPPRGRTILQFLMIGLGLYLALCALAEVLVYRNGHDNPFFKIATADRTHYDWLILGASHAMPLAFDDAEAKIEMAAGVSILNLALQGVGPLYNDVVLERFARDHSASGLVYVVDSFAFRSAQWNEGRLADAELLARTPFDPGVARRLLAESIKGELPPETPLAYVTGFPKINNRGRFSIDLWESASLFDRRYRPSQTAAADRIAYLYPQGAGEPAVLEHYLDVFTGLIERAESAGMRVLVVKLPLPRTFSDRIPGEVDFDAALEDRLAARGLRLLDFSGQLQDARFYFDSDHLGRQGVEAFAAETLVPLLRLADDVTSGAGQASE</sequence>
<accession>A0ABX8WBE3</accession>
<evidence type="ECO:0000313" key="3">
    <source>
        <dbReference type="Proteomes" id="UP000825799"/>
    </source>
</evidence>
<evidence type="ECO:0000313" key="2">
    <source>
        <dbReference type="EMBL" id="QYO76031.1"/>
    </source>
</evidence>
<keyword evidence="1" id="KW-0812">Transmembrane</keyword>
<evidence type="ECO:0000256" key="1">
    <source>
        <dbReference type="SAM" id="Phobius"/>
    </source>
</evidence>
<feature type="transmembrane region" description="Helical" evidence="1">
    <location>
        <begin position="15"/>
        <end position="38"/>
    </location>
</feature>
<reference evidence="2 3" key="1">
    <citation type="submission" date="2021-08" db="EMBL/GenBank/DDBJ databases">
        <title>Devosia salina sp. nov., isolated from the South China Sea sediment.</title>
        <authorList>
            <person name="Zhou Z."/>
        </authorList>
    </citation>
    <scope>NUCLEOTIDE SEQUENCE [LARGE SCALE GENOMIC DNA]</scope>
    <source>
        <strain evidence="2 3">SCS-3</strain>
    </source>
</reference>
<keyword evidence="1" id="KW-1133">Transmembrane helix</keyword>
<protein>
    <recommendedName>
        <fullName evidence="4">SGNH/GDSL hydrolase family protein</fullName>
    </recommendedName>
</protein>
<dbReference type="EMBL" id="CP080590">
    <property type="protein sequence ID" value="QYO76031.1"/>
    <property type="molecule type" value="Genomic_DNA"/>
</dbReference>
<organism evidence="2 3">
    <name type="scientific">Devosia salina</name>
    <dbReference type="NCBI Taxonomy" id="2860336"/>
    <lineage>
        <taxon>Bacteria</taxon>
        <taxon>Pseudomonadati</taxon>
        <taxon>Pseudomonadota</taxon>
        <taxon>Alphaproteobacteria</taxon>
        <taxon>Hyphomicrobiales</taxon>
        <taxon>Devosiaceae</taxon>
        <taxon>Devosia</taxon>
    </lineage>
</organism>
<gene>
    <name evidence="2" type="ORF">K1X15_15585</name>
</gene>
<evidence type="ECO:0008006" key="4">
    <source>
        <dbReference type="Google" id="ProtNLM"/>
    </source>
</evidence>
<keyword evidence="1" id="KW-0472">Membrane</keyword>
<dbReference type="Proteomes" id="UP000825799">
    <property type="component" value="Chromosome"/>
</dbReference>
<proteinExistence type="predicted"/>
<dbReference type="RefSeq" id="WP_220304524.1">
    <property type="nucleotide sequence ID" value="NZ_CP080590.1"/>
</dbReference>